<dbReference type="OrthoDB" id="6778804at2759"/>
<sequence length="221" mass="23958">MCNTSDSESDVPMHEIKDVSSVSTPKKTKKCGLYAEIQKRLGKRVQVAPVKCKFCSSDILIARGKGEIKKHTTTAKHIKSISTIKSQPSVASVFGKKSKNIDEKATVAQNGTSKKQRLATFLKNSANTATCCSKILKTAGNTTNVLLHLDHLHKNINPTKPVDSKKEPAGTGTASKSNYYDDDVLPGPSRARSRSPSPAVQKNLICGAVTIQLLNERNRNN</sequence>
<protein>
    <submittedName>
        <fullName evidence="2">Uncharacterized protein</fullName>
    </submittedName>
</protein>
<evidence type="ECO:0000313" key="2">
    <source>
        <dbReference type="EMBL" id="CAH1987679.1"/>
    </source>
</evidence>
<name>A0A9P0KZS1_ACAOB</name>
<feature type="region of interest" description="Disordered" evidence="1">
    <location>
        <begin position="1"/>
        <end position="22"/>
    </location>
</feature>
<proteinExistence type="predicted"/>
<dbReference type="Proteomes" id="UP001152888">
    <property type="component" value="Unassembled WGS sequence"/>
</dbReference>
<organism evidence="2 3">
    <name type="scientific">Acanthoscelides obtectus</name>
    <name type="common">Bean weevil</name>
    <name type="synonym">Bruchus obtectus</name>
    <dbReference type="NCBI Taxonomy" id="200917"/>
    <lineage>
        <taxon>Eukaryota</taxon>
        <taxon>Metazoa</taxon>
        <taxon>Ecdysozoa</taxon>
        <taxon>Arthropoda</taxon>
        <taxon>Hexapoda</taxon>
        <taxon>Insecta</taxon>
        <taxon>Pterygota</taxon>
        <taxon>Neoptera</taxon>
        <taxon>Endopterygota</taxon>
        <taxon>Coleoptera</taxon>
        <taxon>Polyphaga</taxon>
        <taxon>Cucujiformia</taxon>
        <taxon>Chrysomeloidea</taxon>
        <taxon>Chrysomelidae</taxon>
        <taxon>Bruchinae</taxon>
        <taxon>Bruchini</taxon>
        <taxon>Acanthoscelides</taxon>
    </lineage>
</organism>
<dbReference type="EMBL" id="CAKOFQ010007023">
    <property type="protein sequence ID" value="CAH1987679.1"/>
    <property type="molecule type" value="Genomic_DNA"/>
</dbReference>
<keyword evidence="3" id="KW-1185">Reference proteome</keyword>
<feature type="compositionally biased region" description="Low complexity" evidence="1">
    <location>
        <begin position="188"/>
        <end position="199"/>
    </location>
</feature>
<accession>A0A9P0KZS1</accession>
<feature type="region of interest" description="Disordered" evidence="1">
    <location>
        <begin position="156"/>
        <end position="199"/>
    </location>
</feature>
<dbReference type="AlphaFoldDB" id="A0A9P0KZS1"/>
<reference evidence="2" key="1">
    <citation type="submission" date="2022-03" db="EMBL/GenBank/DDBJ databases">
        <authorList>
            <person name="Sayadi A."/>
        </authorList>
    </citation>
    <scope>NUCLEOTIDE SEQUENCE</scope>
</reference>
<evidence type="ECO:0000313" key="3">
    <source>
        <dbReference type="Proteomes" id="UP001152888"/>
    </source>
</evidence>
<gene>
    <name evidence="2" type="ORF">ACAOBT_LOCUS17985</name>
</gene>
<comment type="caution">
    <text evidence="2">The sequence shown here is derived from an EMBL/GenBank/DDBJ whole genome shotgun (WGS) entry which is preliminary data.</text>
</comment>
<evidence type="ECO:0000256" key="1">
    <source>
        <dbReference type="SAM" id="MobiDB-lite"/>
    </source>
</evidence>